<evidence type="ECO:0000256" key="1">
    <source>
        <dbReference type="SAM" id="SignalP"/>
    </source>
</evidence>
<dbReference type="OrthoDB" id="262615at2"/>
<feature type="chain" id="PRO_5008089099" description="DUF6250 domain-containing protein" evidence="1">
    <location>
        <begin position="24"/>
        <end position="256"/>
    </location>
</feature>
<comment type="caution">
    <text evidence="3">The sequence shown here is derived from an EMBL/GenBank/DDBJ whole genome shotgun (WGS) entry which is preliminary data.</text>
</comment>
<accession>A0A178IMH0</accession>
<dbReference type="InterPro" id="IPR046217">
    <property type="entry name" value="DUF6250"/>
</dbReference>
<dbReference type="Proteomes" id="UP000078486">
    <property type="component" value="Unassembled WGS sequence"/>
</dbReference>
<feature type="domain" description="DUF6250" evidence="2">
    <location>
        <begin position="79"/>
        <end position="226"/>
    </location>
</feature>
<evidence type="ECO:0000313" key="3">
    <source>
        <dbReference type="EMBL" id="OAM90497.1"/>
    </source>
</evidence>
<keyword evidence="4" id="KW-1185">Reference proteome</keyword>
<name>A0A178IMH0_9BACT</name>
<dbReference type="STRING" id="1184151.AW736_07580"/>
<sequence length="256" mass="28629">MTALFRLWQLIVLALSGSCCVLAAQVIEIDGRAWRATEIAREKFADATWRERWVVEGNAALEARNGRLHAVTGQPPASNQSATLWWREPLPANVLVEMTAGAAPVGGEANAANLNLFFHARELDGAPYHFGRSGDYPEYHRIPNYIITLTGGFQPGWSRVRRNPGFAMLAEEPSTRSEPGQTYRIRTLIAGGRIRYWLDNRLVHDTRDPEPLPGGHFALRTWRSQVWWSDIRISSLSPEPADASGKCAVASRRKKM</sequence>
<proteinExistence type="predicted"/>
<evidence type="ECO:0000313" key="4">
    <source>
        <dbReference type="Proteomes" id="UP000078486"/>
    </source>
</evidence>
<organism evidence="3 4">
    <name type="scientific">Termitidicoccus mucosus</name>
    <dbReference type="NCBI Taxonomy" id="1184151"/>
    <lineage>
        <taxon>Bacteria</taxon>
        <taxon>Pseudomonadati</taxon>
        <taxon>Verrucomicrobiota</taxon>
        <taxon>Opitutia</taxon>
        <taxon>Opitutales</taxon>
        <taxon>Opitutaceae</taxon>
        <taxon>Termitidicoccus</taxon>
    </lineage>
</organism>
<evidence type="ECO:0000259" key="2">
    <source>
        <dbReference type="Pfam" id="PF19763"/>
    </source>
</evidence>
<dbReference type="RefSeq" id="WP_068769572.1">
    <property type="nucleotide sequence ID" value="NZ_CP109796.1"/>
</dbReference>
<dbReference type="AlphaFoldDB" id="A0A178IMH0"/>
<gene>
    <name evidence="3" type="ORF">AW736_07580</name>
</gene>
<reference evidence="3 4" key="1">
    <citation type="submission" date="2016-01" db="EMBL/GenBank/DDBJ databases">
        <title>High potential of lignocellulose degradation of a new Verrucomicrobia species.</title>
        <authorList>
            <person name="Wang Y."/>
            <person name="Shi Y."/>
            <person name="Qiu Z."/>
            <person name="Liu S."/>
            <person name="Yang H."/>
        </authorList>
    </citation>
    <scope>NUCLEOTIDE SEQUENCE [LARGE SCALE GENOMIC DNA]</scope>
    <source>
        <strain evidence="3 4">TSB47</strain>
    </source>
</reference>
<feature type="signal peptide" evidence="1">
    <location>
        <begin position="1"/>
        <end position="23"/>
    </location>
</feature>
<dbReference type="Gene3D" id="2.60.120.200">
    <property type="match status" value="1"/>
</dbReference>
<dbReference type="PROSITE" id="PS51257">
    <property type="entry name" value="PROKAR_LIPOPROTEIN"/>
    <property type="match status" value="1"/>
</dbReference>
<keyword evidence="1" id="KW-0732">Signal</keyword>
<dbReference type="EMBL" id="LRRQ01000056">
    <property type="protein sequence ID" value="OAM90497.1"/>
    <property type="molecule type" value="Genomic_DNA"/>
</dbReference>
<dbReference type="Pfam" id="PF19763">
    <property type="entry name" value="DUF6250"/>
    <property type="match status" value="1"/>
</dbReference>
<protein>
    <recommendedName>
        <fullName evidence="2">DUF6250 domain-containing protein</fullName>
    </recommendedName>
</protein>